<proteinExistence type="predicted"/>
<dbReference type="Gene3D" id="3.90.550.10">
    <property type="entry name" value="Spore Coat Polysaccharide Biosynthesis Protein SpsA, Chain A"/>
    <property type="match status" value="1"/>
</dbReference>
<name>A0AAE3SHA7_9BACT</name>
<dbReference type="RefSeq" id="WP_301192754.1">
    <property type="nucleotide sequence ID" value="NZ_JAPDPJ010000088.1"/>
</dbReference>
<evidence type="ECO:0000313" key="2">
    <source>
        <dbReference type="EMBL" id="MCW3789196.1"/>
    </source>
</evidence>
<feature type="domain" description="Glycosyltransferase 2-like" evidence="1">
    <location>
        <begin position="7"/>
        <end position="167"/>
    </location>
</feature>
<dbReference type="InterPro" id="IPR029044">
    <property type="entry name" value="Nucleotide-diphossugar_trans"/>
</dbReference>
<dbReference type="AlphaFoldDB" id="A0AAE3SHA7"/>
<organism evidence="2 3">
    <name type="scientific">Plebeiibacterium sediminum</name>
    <dbReference type="NCBI Taxonomy" id="2992112"/>
    <lineage>
        <taxon>Bacteria</taxon>
        <taxon>Pseudomonadati</taxon>
        <taxon>Bacteroidota</taxon>
        <taxon>Bacteroidia</taxon>
        <taxon>Marinilabiliales</taxon>
        <taxon>Marinilabiliaceae</taxon>
        <taxon>Plebeiibacterium</taxon>
    </lineage>
</organism>
<dbReference type="GO" id="GO:0016758">
    <property type="term" value="F:hexosyltransferase activity"/>
    <property type="evidence" value="ECO:0007669"/>
    <property type="project" value="UniProtKB-ARBA"/>
</dbReference>
<dbReference type="InterPro" id="IPR001173">
    <property type="entry name" value="Glyco_trans_2-like"/>
</dbReference>
<dbReference type="SUPFAM" id="SSF53448">
    <property type="entry name" value="Nucleotide-diphospho-sugar transferases"/>
    <property type="match status" value="1"/>
</dbReference>
<protein>
    <submittedName>
        <fullName evidence="2">Glycosyltransferase family 2 protein</fullName>
    </submittedName>
</protein>
<dbReference type="CDD" id="cd00761">
    <property type="entry name" value="Glyco_tranf_GTA_type"/>
    <property type="match status" value="1"/>
</dbReference>
<dbReference type="Proteomes" id="UP001209229">
    <property type="component" value="Unassembled WGS sequence"/>
</dbReference>
<dbReference type="PANTHER" id="PTHR22916">
    <property type="entry name" value="GLYCOSYLTRANSFERASE"/>
    <property type="match status" value="1"/>
</dbReference>
<gene>
    <name evidence="2" type="ORF">OM075_22215</name>
</gene>
<evidence type="ECO:0000259" key="1">
    <source>
        <dbReference type="Pfam" id="PF00535"/>
    </source>
</evidence>
<evidence type="ECO:0000313" key="3">
    <source>
        <dbReference type="Proteomes" id="UP001209229"/>
    </source>
</evidence>
<keyword evidence="3" id="KW-1185">Reference proteome</keyword>
<dbReference type="PANTHER" id="PTHR22916:SF3">
    <property type="entry name" value="UDP-GLCNAC:BETAGAL BETA-1,3-N-ACETYLGLUCOSAMINYLTRANSFERASE-LIKE PROTEIN 1"/>
    <property type="match status" value="1"/>
</dbReference>
<dbReference type="EMBL" id="JAPDPJ010000088">
    <property type="protein sequence ID" value="MCW3789196.1"/>
    <property type="molecule type" value="Genomic_DNA"/>
</dbReference>
<comment type="caution">
    <text evidence="2">The sequence shown here is derived from an EMBL/GenBank/DDBJ whole genome shotgun (WGS) entry which is preliminary data.</text>
</comment>
<dbReference type="Pfam" id="PF00535">
    <property type="entry name" value="Glycos_transf_2"/>
    <property type="match status" value="1"/>
</dbReference>
<reference evidence="2" key="1">
    <citation type="submission" date="2022-10" db="EMBL/GenBank/DDBJ databases">
        <authorList>
            <person name="Yu W.X."/>
        </authorList>
    </citation>
    <scope>NUCLEOTIDE SEQUENCE</scope>
    <source>
        <strain evidence="2">AAT</strain>
    </source>
</reference>
<sequence>MQQPLISILMTVYNREKYIAQAIQSVLDSSYSNWELIIVDDQSTDKSVEIAYKFEKIDKRINVYVNEKNLGDYPNRNKAASYAKGKYIKYLDSDDLIYPHGLEVMVTSMELFPKAGFGISWHTTKTLIPFPFCVSSRDVYKQQFLGNGFFSIGPTGAIIKREIFEELGKFTEMRYSGDFDSWLKFSAEYDVVVFQPGLHWWRIHEEQEYNLGQDPSKYLKCTTQISLKYLTYIRSPLYNNETKLAIQCLKQRQARMFYSHVLKLNFKYAYKYYINSSITLKSLFKGLKKSKIHFNIWDNL</sequence>
<accession>A0AAE3SHA7</accession>